<organism evidence="1 2">
    <name type="scientific">Pseudobacteriovorax antillogorgiicola</name>
    <dbReference type="NCBI Taxonomy" id="1513793"/>
    <lineage>
        <taxon>Bacteria</taxon>
        <taxon>Pseudomonadati</taxon>
        <taxon>Bdellovibrionota</taxon>
        <taxon>Oligoflexia</taxon>
        <taxon>Oligoflexales</taxon>
        <taxon>Pseudobacteriovoracaceae</taxon>
        <taxon>Pseudobacteriovorax</taxon>
    </lineage>
</organism>
<evidence type="ECO:0000313" key="2">
    <source>
        <dbReference type="Proteomes" id="UP000192907"/>
    </source>
</evidence>
<dbReference type="Proteomes" id="UP000192907">
    <property type="component" value="Unassembled WGS sequence"/>
</dbReference>
<reference evidence="2" key="1">
    <citation type="submission" date="2017-04" db="EMBL/GenBank/DDBJ databases">
        <authorList>
            <person name="Varghese N."/>
            <person name="Submissions S."/>
        </authorList>
    </citation>
    <scope>NUCLEOTIDE SEQUENCE [LARGE SCALE GENOMIC DNA]</scope>
    <source>
        <strain evidence="2">RKEM611</strain>
    </source>
</reference>
<dbReference type="EMBL" id="FWZT01000046">
    <property type="protein sequence ID" value="SMF83289.1"/>
    <property type="molecule type" value="Genomic_DNA"/>
</dbReference>
<name>A0A1Y6CR93_9BACT</name>
<sequence>MILCHFETFHYRANIILIYRQICLTLPWHIAKPIAPSVPLTASYQVCLVAGTAMTTRM</sequence>
<evidence type="ECO:0000313" key="1">
    <source>
        <dbReference type="EMBL" id="SMF83289.1"/>
    </source>
</evidence>
<accession>A0A1Y6CR93</accession>
<dbReference type="AlphaFoldDB" id="A0A1Y6CR93"/>
<gene>
    <name evidence="1" type="ORF">SAMN06296036_1461</name>
</gene>
<protein>
    <submittedName>
        <fullName evidence="1">Uncharacterized protein</fullName>
    </submittedName>
</protein>
<keyword evidence="2" id="KW-1185">Reference proteome</keyword>
<proteinExistence type="predicted"/>